<dbReference type="STRING" id="1869.MB27_10080"/>
<gene>
    <name evidence="1" type="ORF">MB27_10080</name>
</gene>
<sequence length="75" mass="8071">MENARHIENVIDGVSRRGPAVGIRAGWQAETAAALRGDSSPWVWQVATIIAPVPIPVPPTLRPLSAQYGDGFPER</sequence>
<proteinExistence type="predicted"/>
<comment type="caution">
    <text evidence="1">The sequence shown here is derived from an EMBL/GenBank/DDBJ whole genome shotgun (WGS) entry which is preliminary data.</text>
</comment>
<dbReference type="AlphaFoldDB" id="A0A0A6UPU7"/>
<evidence type="ECO:0000313" key="1">
    <source>
        <dbReference type="EMBL" id="KHD77471.1"/>
    </source>
</evidence>
<reference evidence="1 2" key="1">
    <citation type="submission" date="2014-10" db="EMBL/GenBank/DDBJ databases">
        <title>Draft genome sequence of Actinoplanes utahensis NRRL 12052.</title>
        <authorList>
            <person name="Velasco-Bucheli B."/>
            <person name="del Cerro C."/>
            <person name="Hormigo D."/>
            <person name="Garcia J.L."/>
            <person name="Acebal C."/>
            <person name="Arroyo M."/>
            <person name="de la Mata I."/>
        </authorList>
    </citation>
    <scope>NUCLEOTIDE SEQUENCE [LARGE SCALE GENOMIC DNA]</scope>
    <source>
        <strain evidence="1 2">NRRL 12052</strain>
    </source>
</reference>
<dbReference type="EMBL" id="JRTT01000010">
    <property type="protein sequence ID" value="KHD77471.1"/>
    <property type="molecule type" value="Genomic_DNA"/>
</dbReference>
<dbReference type="Proteomes" id="UP000054537">
    <property type="component" value="Unassembled WGS sequence"/>
</dbReference>
<protein>
    <submittedName>
        <fullName evidence="1">Uncharacterized protein</fullName>
    </submittedName>
</protein>
<name>A0A0A6UPU7_ACTUT</name>
<evidence type="ECO:0000313" key="2">
    <source>
        <dbReference type="Proteomes" id="UP000054537"/>
    </source>
</evidence>
<accession>A0A0A6UPU7</accession>
<keyword evidence="2" id="KW-1185">Reference proteome</keyword>
<organism evidence="1 2">
    <name type="scientific">Actinoplanes utahensis</name>
    <dbReference type="NCBI Taxonomy" id="1869"/>
    <lineage>
        <taxon>Bacteria</taxon>
        <taxon>Bacillati</taxon>
        <taxon>Actinomycetota</taxon>
        <taxon>Actinomycetes</taxon>
        <taxon>Micromonosporales</taxon>
        <taxon>Micromonosporaceae</taxon>
        <taxon>Actinoplanes</taxon>
    </lineage>
</organism>